<protein>
    <recommendedName>
        <fullName evidence="1">N-acetyltransferase domain-containing protein</fullName>
    </recommendedName>
</protein>
<reference evidence="2 3" key="1">
    <citation type="submission" date="2016-11" db="EMBL/GenBank/DDBJ databases">
        <title>Interaction between Lactobacillus species and yeast in water kefir.</title>
        <authorList>
            <person name="Behr J."/>
            <person name="Xu D."/>
            <person name="Vogel R.F."/>
        </authorList>
    </citation>
    <scope>NUCLEOTIDE SEQUENCE [LARGE SCALE GENOMIC DNA]</scope>
    <source>
        <strain evidence="2 3">TMW 1.1827</strain>
    </source>
</reference>
<dbReference type="PROSITE" id="PS51729">
    <property type="entry name" value="GNAT_YJDJ"/>
    <property type="match status" value="1"/>
</dbReference>
<name>A0A3Q8CNG1_9LACO</name>
<dbReference type="AlphaFoldDB" id="A0A3Q8CNG1"/>
<dbReference type="Proteomes" id="UP000324497">
    <property type="component" value="Chromosome"/>
</dbReference>
<accession>A0A3Q8CNG1</accession>
<evidence type="ECO:0000259" key="1">
    <source>
        <dbReference type="PROSITE" id="PS51729"/>
    </source>
</evidence>
<evidence type="ECO:0000313" key="3">
    <source>
        <dbReference type="Proteomes" id="UP000324497"/>
    </source>
</evidence>
<sequence length="95" mass="11307">MEQILSNSSFDLFTETNTFKPVAHLGICKLSEQKMILLEHTWVDPQKRHQGWAEKLLTAFMQVNEFQEFKILPLCPYAKFFFSQHPEFKHHLINQ</sequence>
<organism evidence="2 3">
    <name type="scientific">Liquorilactobacillus nagelii</name>
    <dbReference type="NCBI Taxonomy" id="82688"/>
    <lineage>
        <taxon>Bacteria</taxon>
        <taxon>Bacillati</taxon>
        <taxon>Bacillota</taxon>
        <taxon>Bacilli</taxon>
        <taxon>Lactobacillales</taxon>
        <taxon>Lactobacillaceae</taxon>
        <taxon>Liquorilactobacillus</taxon>
    </lineage>
</organism>
<dbReference type="InterPro" id="IPR016181">
    <property type="entry name" value="Acyl_CoA_acyltransferase"/>
</dbReference>
<dbReference type="Pfam" id="PF14542">
    <property type="entry name" value="Acetyltransf_CG"/>
    <property type="match status" value="1"/>
</dbReference>
<evidence type="ECO:0000313" key="2">
    <source>
        <dbReference type="EMBL" id="AUJ31459.1"/>
    </source>
</evidence>
<dbReference type="EMBL" id="CP018180">
    <property type="protein sequence ID" value="AUJ31459.1"/>
    <property type="molecule type" value="Genomic_DNA"/>
</dbReference>
<dbReference type="SUPFAM" id="SSF55729">
    <property type="entry name" value="Acyl-CoA N-acyltransferases (Nat)"/>
    <property type="match status" value="1"/>
</dbReference>
<feature type="domain" description="N-acetyltransferase" evidence="1">
    <location>
        <begin position="2"/>
        <end position="93"/>
    </location>
</feature>
<dbReference type="InterPro" id="IPR031165">
    <property type="entry name" value="GNAT_YJDJ"/>
</dbReference>
<proteinExistence type="predicted"/>
<keyword evidence="3" id="KW-1185">Reference proteome</keyword>
<dbReference type="RefSeq" id="WP_148126294.1">
    <property type="nucleotide sequence ID" value="NZ_CP018180.1"/>
</dbReference>
<gene>
    <name evidence="2" type="ORF">BSQ50_02125</name>
</gene>
<dbReference type="KEGG" id="lng:BSQ50_02125"/>
<dbReference type="Gene3D" id="3.40.630.30">
    <property type="match status" value="1"/>
</dbReference>